<sequence>MTTYGYPPYLWRKEKDMVELDIRADCGNSPRREFLKDFNSAFANGDVPYITAHLTDDIVWDMVGDKKISGKTDMLKELALMQDSPVKKMVLHTVVTHGREASANGEMHMASGDVYAFCDVYTFAKTTGTAIKAITSYVIQL</sequence>
<proteinExistence type="predicted"/>
<evidence type="ECO:0000313" key="2">
    <source>
        <dbReference type="EMBL" id="MFC3199916.1"/>
    </source>
</evidence>
<comment type="caution">
    <text evidence="2">The sequence shown here is derived from an EMBL/GenBank/DDBJ whole genome shotgun (WGS) entry which is preliminary data.</text>
</comment>
<reference evidence="3" key="1">
    <citation type="journal article" date="2019" name="Int. J. Syst. Evol. Microbiol.">
        <title>The Global Catalogue of Microorganisms (GCM) 10K type strain sequencing project: providing services to taxonomists for standard genome sequencing and annotation.</title>
        <authorList>
            <consortium name="The Broad Institute Genomics Platform"/>
            <consortium name="The Broad Institute Genome Sequencing Center for Infectious Disease"/>
            <person name="Wu L."/>
            <person name="Ma J."/>
        </authorList>
    </citation>
    <scope>NUCLEOTIDE SEQUENCE [LARGE SCALE GENOMIC DNA]</scope>
    <source>
        <strain evidence="3">KCTC 52416</strain>
    </source>
</reference>
<dbReference type="InterPro" id="IPR037401">
    <property type="entry name" value="SnoaL-like"/>
</dbReference>
<evidence type="ECO:0000313" key="3">
    <source>
        <dbReference type="Proteomes" id="UP001595526"/>
    </source>
</evidence>
<organism evidence="2 3">
    <name type="scientific">Parapedobacter deserti</name>
    <dbReference type="NCBI Taxonomy" id="1912957"/>
    <lineage>
        <taxon>Bacteria</taxon>
        <taxon>Pseudomonadati</taxon>
        <taxon>Bacteroidota</taxon>
        <taxon>Sphingobacteriia</taxon>
        <taxon>Sphingobacteriales</taxon>
        <taxon>Sphingobacteriaceae</taxon>
        <taxon>Parapedobacter</taxon>
    </lineage>
</organism>
<dbReference type="Gene3D" id="3.10.450.50">
    <property type="match status" value="1"/>
</dbReference>
<dbReference type="Proteomes" id="UP001595526">
    <property type="component" value="Unassembled WGS sequence"/>
</dbReference>
<protein>
    <submittedName>
        <fullName evidence="2">Nuclear transport factor 2 family protein</fullName>
    </submittedName>
</protein>
<accession>A0ABV7JT39</accession>
<keyword evidence="3" id="KW-1185">Reference proteome</keyword>
<name>A0ABV7JT39_9SPHI</name>
<evidence type="ECO:0000259" key="1">
    <source>
        <dbReference type="Pfam" id="PF12680"/>
    </source>
</evidence>
<gene>
    <name evidence="2" type="ORF">ACFOET_20015</name>
</gene>
<dbReference type="SUPFAM" id="SSF54427">
    <property type="entry name" value="NTF2-like"/>
    <property type="match status" value="1"/>
</dbReference>
<feature type="domain" description="SnoaL-like" evidence="1">
    <location>
        <begin position="36"/>
        <end position="124"/>
    </location>
</feature>
<dbReference type="Pfam" id="PF12680">
    <property type="entry name" value="SnoaL_2"/>
    <property type="match status" value="1"/>
</dbReference>
<dbReference type="RefSeq" id="WP_379026003.1">
    <property type="nucleotide sequence ID" value="NZ_JBHRTA010000061.1"/>
</dbReference>
<dbReference type="EMBL" id="JBHRTA010000061">
    <property type="protein sequence ID" value="MFC3199916.1"/>
    <property type="molecule type" value="Genomic_DNA"/>
</dbReference>
<dbReference type="InterPro" id="IPR032710">
    <property type="entry name" value="NTF2-like_dom_sf"/>
</dbReference>